<dbReference type="STRING" id="2094558.A0A314ZBQ3"/>
<dbReference type="Pfam" id="PF02517">
    <property type="entry name" value="Rce1-like"/>
    <property type="match status" value="1"/>
</dbReference>
<name>A0A314ZBQ3_PRUYE</name>
<dbReference type="InterPro" id="IPR003675">
    <property type="entry name" value="Rce1/LyrA-like_dom"/>
</dbReference>
<feature type="transmembrane region" description="Helical" evidence="1">
    <location>
        <begin position="73"/>
        <end position="95"/>
    </location>
</feature>
<feature type="transmembrane region" description="Helical" evidence="1">
    <location>
        <begin position="283"/>
        <end position="301"/>
    </location>
</feature>
<dbReference type="OrthoDB" id="5954035at2759"/>
<evidence type="ECO:0000256" key="1">
    <source>
        <dbReference type="SAM" id="Phobius"/>
    </source>
</evidence>
<accession>A0A314ZBQ3</accession>
<dbReference type="PANTHER" id="PTHR43592:SF20">
    <property type="entry name" value="ALPHA_BETA-HYDROLASES SUPERFAMILY PROTEIN"/>
    <property type="match status" value="1"/>
</dbReference>
<keyword evidence="1" id="KW-0812">Transmembrane</keyword>
<feature type="transmembrane region" description="Helical" evidence="1">
    <location>
        <begin position="321"/>
        <end position="339"/>
    </location>
</feature>
<evidence type="ECO:0000259" key="2">
    <source>
        <dbReference type="Pfam" id="PF02517"/>
    </source>
</evidence>
<organism evidence="3 4">
    <name type="scientific">Prunus yedoensis var. nudiflora</name>
    <dbReference type="NCBI Taxonomy" id="2094558"/>
    <lineage>
        <taxon>Eukaryota</taxon>
        <taxon>Viridiplantae</taxon>
        <taxon>Streptophyta</taxon>
        <taxon>Embryophyta</taxon>
        <taxon>Tracheophyta</taxon>
        <taxon>Spermatophyta</taxon>
        <taxon>Magnoliopsida</taxon>
        <taxon>eudicotyledons</taxon>
        <taxon>Gunneridae</taxon>
        <taxon>Pentapetalae</taxon>
        <taxon>rosids</taxon>
        <taxon>fabids</taxon>
        <taxon>Rosales</taxon>
        <taxon>Rosaceae</taxon>
        <taxon>Amygdaloideae</taxon>
        <taxon>Amygdaleae</taxon>
        <taxon>Prunus</taxon>
    </lineage>
</organism>
<reference evidence="3 4" key="1">
    <citation type="submission" date="2018-02" db="EMBL/GenBank/DDBJ databases">
        <title>Draft genome of wild Prunus yedoensis var. nudiflora.</title>
        <authorList>
            <person name="Baek S."/>
            <person name="Kim J.-H."/>
            <person name="Choi K."/>
            <person name="Kim G.-B."/>
            <person name="Cho A."/>
            <person name="Jang H."/>
            <person name="Shin C.-H."/>
            <person name="Yu H.-J."/>
            <person name="Mun J.-H."/>
        </authorList>
    </citation>
    <scope>NUCLEOTIDE SEQUENCE [LARGE SCALE GENOMIC DNA]</scope>
    <source>
        <strain evidence="4">cv. Jeju island</strain>
        <tissue evidence="3">Leaf</tissue>
    </source>
</reference>
<dbReference type="EMBL" id="PJQY01000269">
    <property type="protein sequence ID" value="PQQ14221.1"/>
    <property type="molecule type" value="Genomic_DNA"/>
</dbReference>
<keyword evidence="1" id="KW-1133">Transmembrane helix</keyword>
<protein>
    <recommendedName>
        <fullName evidence="2">CAAX prenyl protease 2/Lysostaphin resistance protein A-like domain-containing protein</fullName>
    </recommendedName>
</protein>
<dbReference type="GO" id="GO:0004175">
    <property type="term" value="F:endopeptidase activity"/>
    <property type="evidence" value="ECO:0007669"/>
    <property type="project" value="UniProtKB-ARBA"/>
</dbReference>
<feature type="transmembrane region" description="Helical" evidence="1">
    <location>
        <begin position="107"/>
        <end position="128"/>
    </location>
</feature>
<dbReference type="Proteomes" id="UP000250321">
    <property type="component" value="Unassembled WGS sequence"/>
</dbReference>
<keyword evidence="4" id="KW-1185">Reference proteome</keyword>
<dbReference type="PANTHER" id="PTHR43592">
    <property type="entry name" value="CAAX AMINO TERMINAL PROTEASE"/>
    <property type="match status" value="1"/>
</dbReference>
<comment type="caution">
    <text evidence="3">The sequence shown here is derived from an EMBL/GenBank/DDBJ whole genome shotgun (WGS) entry which is preliminary data.</text>
</comment>
<gene>
    <name evidence="3" type="ORF">Pyn_06026</name>
</gene>
<sequence>MSVAAPVVPTKEGGGVDQERLVAMLADLGQKGGMLKLVGKIALLWGGLRGAMSLTDKLIQFLHIAERPLIQRIFGFVGMVLVLWSPVVVPLLPTFLQSWATNTSSRIAELACIVGLYTAFMILVIIWGKRIRGYENPLQKYGLDLTSLPKLCDFLKGLIGGVMLVLSIQSVNALLGCVNLAWPSTLSSLDAMTRIKVYGQVLMLVGQGFLRATGVALVEELLFRSWLPQEIAADLGYHQGIIISGLAFSLFQRSPLSIPGLWLLSLSLSGARQRNQGSLSIPIGFRAGIMASSFILQKGGFLTYQASFPHWIMGTHPFQPFSGLTGFAFSLFLALILYPRQPLNRTDLRRRSEELKEQYI</sequence>
<keyword evidence="1" id="KW-0472">Membrane</keyword>
<proteinExistence type="predicted"/>
<evidence type="ECO:0000313" key="4">
    <source>
        <dbReference type="Proteomes" id="UP000250321"/>
    </source>
</evidence>
<dbReference type="AlphaFoldDB" id="A0A314ZBQ3"/>
<evidence type="ECO:0000313" key="3">
    <source>
        <dbReference type="EMBL" id="PQQ14221.1"/>
    </source>
</evidence>
<feature type="domain" description="CAAX prenyl protease 2/Lysostaphin resistance protein A-like" evidence="2">
    <location>
        <begin position="206"/>
        <end position="288"/>
    </location>
</feature>
<dbReference type="GO" id="GO:0080120">
    <property type="term" value="P:CAAX-box protein maturation"/>
    <property type="evidence" value="ECO:0007669"/>
    <property type="project" value="UniProtKB-ARBA"/>
</dbReference>